<keyword evidence="4" id="KW-1185">Reference proteome</keyword>
<protein>
    <recommendedName>
        <fullName evidence="5">Secreted protein</fullName>
    </recommendedName>
</protein>
<evidence type="ECO:0008006" key="5">
    <source>
        <dbReference type="Google" id="ProtNLM"/>
    </source>
</evidence>
<accession>A0ABT2B0I1</accession>
<evidence type="ECO:0000256" key="2">
    <source>
        <dbReference type="SAM" id="Phobius"/>
    </source>
</evidence>
<evidence type="ECO:0000313" key="3">
    <source>
        <dbReference type="EMBL" id="MCS0601891.1"/>
    </source>
</evidence>
<keyword evidence="2" id="KW-0472">Membrane</keyword>
<evidence type="ECO:0000256" key="1">
    <source>
        <dbReference type="SAM" id="MobiDB-lite"/>
    </source>
</evidence>
<dbReference type="RefSeq" id="WP_258778374.1">
    <property type="nucleotide sequence ID" value="NZ_JANUGP010000007.1"/>
</dbReference>
<gene>
    <name evidence="3" type="ORF">NX794_11820</name>
</gene>
<comment type="caution">
    <text evidence="3">The sequence shown here is derived from an EMBL/GenBank/DDBJ whole genome shotgun (WGS) entry which is preliminary data.</text>
</comment>
<name>A0ABT2B0I1_9ACTN</name>
<sequence>MQGLPPYVVVFGFFAVALGLLTWLARAIRRRGGMSGAPAAYEEAFRAYGHAAYQEIQAEAERLSPAESPDGPRRWPRRAR</sequence>
<proteinExistence type="predicted"/>
<dbReference type="Proteomes" id="UP001205612">
    <property type="component" value="Unassembled WGS sequence"/>
</dbReference>
<feature type="transmembrane region" description="Helical" evidence="2">
    <location>
        <begin position="6"/>
        <end position="25"/>
    </location>
</feature>
<keyword evidence="2" id="KW-0812">Transmembrane</keyword>
<dbReference type="EMBL" id="JANUGP010000007">
    <property type="protein sequence ID" value="MCS0601891.1"/>
    <property type="molecule type" value="Genomic_DNA"/>
</dbReference>
<evidence type="ECO:0000313" key="4">
    <source>
        <dbReference type="Proteomes" id="UP001205612"/>
    </source>
</evidence>
<keyword evidence="2" id="KW-1133">Transmembrane helix</keyword>
<feature type="region of interest" description="Disordered" evidence="1">
    <location>
        <begin position="59"/>
        <end position="80"/>
    </location>
</feature>
<reference evidence="3 4" key="1">
    <citation type="submission" date="2022-08" db="EMBL/GenBank/DDBJ databases">
        <authorList>
            <person name="Somphong A."/>
            <person name="Phongsopitanun W."/>
        </authorList>
    </citation>
    <scope>NUCLEOTIDE SEQUENCE [LARGE SCALE GENOMIC DNA]</scope>
    <source>
        <strain evidence="3 4">LP11</strain>
    </source>
</reference>
<organism evidence="3 4">
    <name type="scientific">Streptomyces pyxinicus</name>
    <dbReference type="NCBI Taxonomy" id="2970331"/>
    <lineage>
        <taxon>Bacteria</taxon>
        <taxon>Bacillati</taxon>
        <taxon>Actinomycetota</taxon>
        <taxon>Actinomycetes</taxon>
        <taxon>Kitasatosporales</taxon>
        <taxon>Streptomycetaceae</taxon>
        <taxon>Streptomyces</taxon>
    </lineage>
</organism>